<dbReference type="GO" id="GO:0007032">
    <property type="term" value="P:endosome organization"/>
    <property type="evidence" value="ECO:0007669"/>
    <property type="project" value="TreeGrafter"/>
</dbReference>
<feature type="domain" description="Pep3/Vps18 RING C-terminal" evidence="10">
    <location>
        <begin position="899"/>
        <end position="942"/>
    </location>
</feature>
<dbReference type="InterPro" id="IPR007810">
    <property type="entry name" value="Pep3/Vps18_beta-prop"/>
</dbReference>
<dbReference type="InterPro" id="IPR058919">
    <property type="entry name" value="Pep3/Vps18_RING_C"/>
</dbReference>
<dbReference type="PROSITE" id="PS50236">
    <property type="entry name" value="CHCR"/>
    <property type="match status" value="1"/>
</dbReference>
<dbReference type="GO" id="GO:0030674">
    <property type="term" value="F:protein-macromolecule adaptor activity"/>
    <property type="evidence" value="ECO:0007669"/>
    <property type="project" value="TreeGrafter"/>
</dbReference>
<evidence type="ECO:0000256" key="1">
    <source>
        <dbReference type="ARBA" id="ARBA00010454"/>
    </source>
</evidence>
<evidence type="ECO:0000256" key="7">
    <source>
        <dbReference type="PROSITE-ProRule" id="PRU01006"/>
    </source>
</evidence>
<dbReference type="GO" id="GO:0008270">
    <property type="term" value="F:zinc ion binding"/>
    <property type="evidence" value="ECO:0007669"/>
    <property type="project" value="UniProtKB-KW"/>
</dbReference>
<keyword evidence="8" id="KW-0175">Coiled coil</keyword>
<dbReference type="GO" id="GO:0006886">
    <property type="term" value="P:intracellular protein transport"/>
    <property type="evidence" value="ECO:0007669"/>
    <property type="project" value="UniProtKB-UniRule"/>
</dbReference>
<evidence type="ECO:0000256" key="2">
    <source>
        <dbReference type="ARBA" id="ARBA00022723"/>
    </source>
</evidence>
<dbReference type="InterPro" id="IPR000547">
    <property type="entry name" value="Clathrin_H-chain/VPS_repeat"/>
</dbReference>
<name>A0A7S3UGF4_9CHLO</name>
<organism evidence="11">
    <name type="scientific">Picocystis salinarum</name>
    <dbReference type="NCBI Taxonomy" id="88271"/>
    <lineage>
        <taxon>Eukaryota</taxon>
        <taxon>Viridiplantae</taxon>
        <taxon>Chlorophyta</taxon>
        <taxon>Picocystophyceae</taxon>
        <taxon>Picocystales</taxon>
        <taxon>Picocystaceae</taxon>
        <taxon>Picocystis</taxon>
    </lineage>
</organism>
<dbReference type="GO" id="GO:0005768">
    <property type="term" value="C:endosome"/>
    <property type="evidence" value="ECO:0007669"/>
    <property type="project" value="TreeGrafter"/>
</dbReference>
<evidence type="ECO:0000259" key="9">
    <source>
        <dbReference type="Pfam" id="PF05131"/>
    </source>
</evidence>
<accession>A0A7S3UGF4</accession>
<evidence type="ECO:0000256" key="6">
    <source>
        <dbReference type="ARBA" id="ARBA00029433"/>
    </source>
</evidence>
<feature type="domain" description="Pep3/Vps18 beta-propeller" evidence="9">
    <location>
        <begin position="47"/>
        <end position="393"/>
    </location>
</feature>
<keyword evidence="2" id="KW-0479">Metal-binding</keyword>
<proteinExistence type="inferred from homology"/>
<dbReference type="PANTHER" id="PTHR23323">
    <property type="entry name" value="VACUOLAR PROTEIN SORTING-ASSOCIATED PROTEIN"/>
    <property type="match status" value="1"/>
</dbReference>
<evidence type="ECO:0000256" key="8">
    <source>
        <dbReference type="SAM" id="Coils"/>
    </source>
</evidence>
<evidence type="ECO:0000259" key="10">
    <source>
        <dbReference type="Pfam" id="PF26148"/>
    </source>
</evidence>
<keyword evidence="4" id="KW-0862">Zinc</keyword>
<dbReference type="GO" id="GO:0030897">
    <property type="term" value="C:HOPS complex"/>
    <property type="evidence" value="ECO:0007669"/>
    <property type="project" value="TreeGrafter"/>
</dbReference>
<dbReference type="EMBL" id="HBIS01006772">
    <property type="protein sequence ID" value="CAE0612308.1"/>
    <property type="molecule type" value="Transcribed_RNA"/>
</dbReference>
<keyword evidence="5" id="KW-0472">Membrane</keyword>
<dbReference type="Pfam" id="PF26148">
    <property type="entry name" value="VPS18_RING_C"/>
    <property type="match status" value="1"/>
</dbReference>
<feature type="coiled-coil region" evidence="8">
    <location>
        <begin position="918"/>
        <end position="952"/>
    </location>
</feature>
<comment type="subcellular location">
    <subcellularLocation>
        <location evidence="6">Endomembrane system</location>
        <topology evidence="6">Peripheral membrane protein</topology>
        <orientation evidence="6">Cytoplasmic side</orientation>
    </subcellularLocation>
</comment>
<feature type="repeat" description="CHCR" evidence="7">
    <location>
        <begin position="624"/>
        <end position="786"/>
    </location>
</feature>
<sequence>MARDDAPLGRNSLPSSSSLTQMARPFGAWRRAAVAPLDRSASRGHGNATSLVAGSDAILLGTARGALARYDLRNEAETTSQDVWTGTSRVRKVFCDPTGVHAVVTSDQEGRNPSTHHVCHTKAKRARALPRLKGQVITAVAWNRKSLGRGASTSFVMGTAKGAVYECVVDDPGGTGTGNGVTRREKVTVKQVGMLSGHPCSIQGIHLETFDDGKQVCAIVVTSTRLYVFQGGPTLDQVFAGEEHFVEMPGELLVNGVPHSELHVQLTKNKTADRLVWLTGDGLYCGRFGVGRSKGELRGGSMEAFVTDQKLIPYPFLGDQPREDERPSQTPISAAVTEFHYLLLYQDRILALNRVSEELIFDEYFNQGLVALVRDEVTGAVYSFNESTIFEIILYDEGQDMWEIYLWRKEWYLAIQHCRTQSQKDAVYNKQAEEAFAKGDLEASAALWARCSHVAGPRFEEVTLRLIRTGHRGALSTYLLRKLDNLPRLERPQRTMLATWLLELYLDAAYQEELKIPPGELSTPTSRAAVEELKDFMMDQKDDLDDGTTLNLLAGYGRIEELVYYATARAMYDVACMHMIQEGNAKRAIAVLRHPDVSPDLWYKFGPDLFLLSPKETVDAWLVMGKHLDPKHLLPALLVSEKQSKKPGARTTEQESEAQRYLEVVIFRHKCKDVAVHNLMLQLLTREDTETDLLRYLSNAVQPDGEPYYDIQYALRLCLERARLRSCCHLYATQGMFQEAVSLALKVDLELAKSVADMPADDEGMRRKLWLMVAKHVIQLESEGTTRDQVGNVVSFLKETDGLLKLEDILPFFPDTVLIDDLKGAVGDALEEYSLKIEDLKREMDSATKEAEVIRKDLRELPCRFVEVTPETRCSSCNKTMLCPGPTAVRAPSTDRLTCHPFFVFPCTHTFHEGCLLQEVLEKLSGEARARLERLQEELAQDSKELAQLQRQYMQLPAGLSSMGATIPDGEEELEEVSRKIERNQIQVNELVSSACPYCSVLMVGTLTRPLVGPEDRKELVEWAI</sequence>
<gene>
    <name evidence="11" type="ORF">PSAL00342_LOCUS6143</name>
</gene>
<dbReference type="GO" id="GO:0048284">
    <property type="term" value="P:organelle fusion"/>
    <property type="evidence" value="ECO:0007669"/>
    <property type="project" value="TreeGrafter"/>
</dbReference>
<reference evidence="11" key="1">
    <citation type="submission" date="2021-01" db="EMBL/GenBank/DDBJ databases">
        <authorList>
            <person name="Corre E."/>
            <person name="Pelletier E."/>
            <person name="Niang G."/>
            <person name="Scheremetjew M."/>
            <person name="Finn R."/>
            <person name="Kale V."/>
            <person name="Holt S."/>
            <person name="Cochrane G."/>
            <person name="Meng A."/>
            <person name="Brown T."/>
            <person name="Cohen L."/>
        </authorList>
    </citation>
    <scope>NUCLEOTIDE SEQUENCE</scope>
    <source>
        <strain evidence="11">CCMP1897</strain>
    </source>
</reference>
<dbReference type="Pfam" id="PF05131">
    <property type="entry name" value="Pep3_Vps18"/>
    <property type="match status" value="1"/>
</dbReference>
<dbReference type="PANTHER" id="PTHR23323:SF26">
    <property type="entry name" value="VACUOLAR PROTEIN SORTING-ASSOCIATED PROTEIN 18 HOMOLOG"/>
    <property type="match status" value="1"/>
</dbReference>
<evidence type="ECO:0008006" key="12">
    <source>
        <dbReference type="Google" id="ProtNLM"/>
    </source>
</evidence>
<comment type="similarity">
    <text evidence="1">Belongs to the VPS18 family.</text>
</comment>
<evidence type="ECO:0000313" key="11">
    <source>
        <dbReference type="EMBL" id="CAE0612308.1"/>
    </source>
</evidence>
<dbReference type="GO" id="GO:0007033">
    <property type="term" value="P:vacuole organization"/>
    <property type="evidence" value="ECO:0007669"/>
    <property type="project" value="TreeGrafter"/>
</dbReference>
<evidence type="ECO:0000256" key="3">
    <source>
        <dbReference type="ARBA" id="ARBA00022771"/>
    </source>
</evidence>
<dbReference type="GO" id="GO:0006904">
    <property type="term" value="P:vesicle docking involved in exocytosis"/>
    <property type="evidence" value="ECO:0007669"/>
    <property type="project" value="TreeGrafter"/>
</dbReference>
<dbReference type="AlphaFoldDB" id="A0A7S3UGF4"/>
<keyword evidence="3" id="KW-0863">Zinc-finger</keyword>
<evidence type="ECO:0000256" key="4">
    <source>
        <dbReference type="ARBA" id="ARBA00022833"/>
    </source>
</evidence>
<protein>
    <recommendedName>
        <fullName evidence="12">Pep3/Vps18/deep orange domain-containing protein</fullName>
    </recommendedName>
</protein>
<evidence type="ECO:0000256" key="5">
    <source>
        <dbReference type="ARBA" id="ARBA00023136"/>
    </source>
</evidence>
<feature type="coiled-coil region" evidence="8">
    <location>
        <begin position="830"/>
        <end position="857"/>
    </location>
</feature>